<evidence type="ECO:0000256" key="7">
    <source>
        <dbReference type="RuleBase" id="RU365068"/>
    </source>
</evidence>
<feature type="compositionally biased region" description="Basic and acidic residues" evidence="8">
    <location>
        <begin position="580"/>
        <end position="590"/>
    </location>
</feature>
<dbReference type="PROSITE" id="PS51194">
    <property type="entry name" value="HELICASE_CTER"/>
    <property type="match status" value="1"/>
</dbReference>
<keyword evidence="4 7" id="KW-0067">ATP-binding</keyword>
<dbReference type="InterPro" id="IPR001650">
    <property type="entry name" value="Helicase_C-like"/>
</dbReference>
<comment type="similarity">
    <text evidence="7">Belongs to the DEAD box helicase family.</text>
</comment>
<feature type="compositionally biased region" description="Basic and acidic residues" evidence="8">
    <location>
        <begin position="788"/>
        <end position="806"/>
    </location>
</feature>
<keyword evidence="5 7" id="KW-0694">RNA-binding</keyword>
<dbReference type="InterPro" id="IPR014014">
    <property type="entry name" value="RNA_helicase_DEAD_Q_motif"/>
</dbReference>
<evidence type="ECO:0000256" key="2">
    <source>
        <dbReference type="ARBA" id="ARBA00022801"/>
    </source>
</evidence>
<keyword evidence="13" id="KW-1185">Reference proteome</keyword>
<dbReference type="PANTHER" id="PTHR24031">
    <property type="entry name" value="RNA HELICASE"/>
    <property type="match status" value="1"/>
</dbReference>
<dbReference type="InterPro" id="IPR027417">
    <property type="entry name" value="P-loop_NTPase"/>
</dbReference>
<feature type="domain" description="DEAD-box RNA helicase Q" evidence="11">
    <location>
        <begin position="82"/>
        <end position="110"/>
    </location>
</feature>
<dbReference type="SMART" id="SM00487">
    <property type="entry name" value="DEXDc"/>
    <property type="match status" value="1"/>
</dbReference>
<evidence type="ECO:0000259" key="9">
    <source>
        <dbReference type="PROSITE" id="PS51192"/>
    </source>
</evidence>
<dbReference type="CDD" id="cd18787">
    <property type="entry name" value="SF2_C_DEAD"/>
    <property type="match status" value="1"/>
</dbReference>
<feature type="region of interest" description="Disordered" evidence="8">
    <location>
        <begin position="713"/>
        <end position="812"/>
    </location>
</feature>
<dbReference type="InterPro" id="IPR014001">
    <property type="entry name" value="Helicase_ATP-bd"/>
</dbReference>
<dbReference type="Pfam" id="PF00271">
    <property type="entry name" value="Helicase_C"/>
    <property type="match status" value="1"/>
</dbReference>
<reference evidence="12" key="1">
    <citation type="submission" date="2021-02" db="EMBL/GenBank/DDBJ databases">
        <authorList>
            <person name="Dougan E. K."/>
            <person name="Rhodes N."/>
            <person name="Thang M."/>
            <person name="Chan C."/>
        </authorList>
    </citation>
    <scope>NUCLEOTIDE SEQUENCE</scope>
</reference>
<feature type="compositionally biased region" description="Basic and acidic residues" evidence="8">
    <location>
        <begin position="734"/>
        <end position="752"/>
    </location>
</feature>
<feature type="non-terminal residue" evidence="12">
    <location>
        <position position="812"/>
    </location>
</feature>
<evidence type="ECO:0000313" key="13">
    <source>
        <dbReference type="Proteomes" id="UP000654075"/>
    </source>
</evidence>
<dbReference type="GO" id="GO:0003723">
    <property type="term" value="F:RNA binding"/>
    <property type="evidence" value="ECO:0007669"/>
    <property type="project" value="UniProtKB-UniRule"/>
</dbReference>
<dbReference type="AlphaFoldDB" id="A0A813EK17"/>
<dbReference type="PROSITE" id="PS51192">
    <property type="entry name" value="HELICASE_ATP_BIND_1"/>
    <property type="match status" value="1"/>
</dbReference>
<sequence>MAKGAKNVAKSRKGGKGGKDGKGSAQGRNRRNDSRNDEEKEIKALEARIRAEAPRSGTGAFGLKDSNAKGSDPGQGPALTAQLFKDLPLSKRTSAGLEASGFTKMTQIQRGAIPHALCGRDILGEARTGSGKTLAFLVPLMDCLFRNRWTQMDGLGALVVSPTRELAYQIFQVLSNVGAEHELSAGCIVGGRSLEEEQGAVASMSVLVATPGRLLQHLDESPGFDASALKMLVIDEADRIMDFGFQESMHNILEHLPKERQTLLFSATLHSSVARLSRAALRSPEVVSVHREGKSRTPDKLKQIYMSVPLDKKVDLLFSFLRSHSQKKIIVFVSTCKQVRFFYEAFKKLKPGPAVLELHGRQSLTKRLVVFNDFTERERAAALFCTDIAARGVDFPAVDWVVQMDCPDSVDSYIHRVGRTARYQSSGNSALFLLPSENAFADKLAAAKIEIRSIAAKQQKLVSIGQQLASVHAGAPDVRHLAQRSYCSYLRSVMLMKDKDVFDVKVLPKEEFASSLGLVDVPDLGALLEADGEDADQNPSKKRKNQSALQRLKDRIKAKKQAAKSGDGGRDEEAAEEEEDLKRDGTKTKIGRWERRQKRIAAANASVAAGRLLPAPAVEEDDLLQMVEAQPGDLGEAEATAARSALATRKKRMKLKRDGTAVGADGKHTFFSGKEGLEAASELAQLAEELGASRGSSASRSSGDRSSFLARVSQDLASRDSSDAAVSRARIHERHQNQKRQDRKEAAKGRDSGDEEDFGATGSRSPSPAQSRSASPPARRPQQPKQRLVAEKAVAETRRDLPDRRPPAPTPK</sequence>
<dbReference type="SMART" id="SM00490">
    <property type="entry name" value="HELICc"/>
    <property type="match status" value="1"/>
</dbReference>
<gene>
    <name evidence="12" type="ORF">PGLA1383_LOCUS18119</name>
</gene>
<keyword evidence="2 7" id="KW-0378">Hydrolase</keyword>
<organism evidence="12 13">
    <name type="scientific">Polarella glacialis</name>
    <name type="common">Dinoflagellate</name>
    <dbReference type="NCBI Taxonomy" id="89957"/>
    <lineage>
        <taxon>Eukaryota</taxon>
        <taxon>Sar</taxon>
        <taxon>Alveolata</taxon>
        <taxon>Dinophyceae</taxon>
        <taxon>Suessiales</taxon>
        <taxon>Suessiaceae</taxon>
        <taxon>Polarella</taxon>
    </lineage>
</organism>
<comment type="domain">
    <text evidence="7">The Q motif is unique to and characteristic of the DEAD box family of RNA helicases and controls ATP binding and hydrolysis.</text>
</comment>
<dbReference type="GO" id="GO:0003724">
    <property type="term" value="F:RNA helicase activity"/>
    <property type="evidence" value="ECO:0007669"/>
    <property type="project" value="UniProtKB-EC"/>
</dbReference>
<dbReference type="EMBL" id="CAJNNV010011470">
    <property type="protein sequence ID" value="CAE8599775.1"/>
    <property type="molecule type" value="Genomic_DNA"/>
</dbReference>
<accession>A0A813EK17</accession>
<evidence type="ECO:0000256" key="6">
    <source>
        <dbReference type="PROSITE-ProRule" id="PRU00552"/>
    </source>
</evidence>
<dbReference type="InterPro" id="IPR025313">
    <property type="entry name" value="SPB4-like_CTE"/>
</dbReference>
<dbReference type="Gene3D" id="3.40.50.300">
    <property type="entry name" value="P-loop containing nucleotide triphosphate hydrolases"/>
    <property type="match status" value="2"/>
</dbReference>
<dbReference type="OrthoDB" id="10259640at2759"/>
<feature type="region of interest" description="Disordered" evidence="8">
    <location>
        <begin position="530"/>
        <end position="590"/>
    </location>
</feature>
<evidence type="ECO:0000259" key="10">
    <source>
        <dbReference type="PROSITE" id="PS51194"/>
    </source>
</evidence>
<comment type="caution">
    <text evidence="12">The sequence shown here is derived from an EMBL/GenBank/DDBJ whole genome shotgun (WGS) entry which is preliminary data.</text>
</comment>
<feature type="domain" description="Helicase ATP-binding" evidence="9">
    <location>
        <begin position="113"/>
        <end position="287"/>
    </location>
</feature>
<dbReference type="PROSITE" id="PS00039">
    <property type="entry name" value="DEAD_ATP_HELICASE"/>
    <property type="match status" value="1"/>
</dbReference>
<dbReference type="Pfam" id="PF00270">
    <property type="entry name" value="DEAD"/>
    <property type="match status" value="1"/>
</dbReference>
<comment type="function">
    <text evidence="7">RNA helicase.</text>
</comment>
<feature type="compositionally biased region" description="Basic and acidic residues" evidence="8">
    <location>
        <begin position="30"/>
        <end position="53"/>
    </location>
</feature>
<comment type="catalytic activity">
    <reaction evidence="7">
        <text>ATP + H2O = ADP + phosphate + H(+)</text>
        <dbReference type="Rhea" id="RHEA:13065"/>
        <dbReference type="ChEBI" id="CHEBI:15377"/>
        <dbReference type="ChEBI" id="CHEBI:15378"/>
        <dbReference type="ChEBI" id="CHEBI:30616"/>
        <dbReference type="ChEBI" id="CHEBI:43474"/>
        <dbReference type="ChEBI" id="CHEBI:456216"/>
        <dbReference type="EC" id="3.6.4.13"/>
    </reaction>
</comment>
<protein>
    <recommendedName>
        <fullName evidence="7">ATP-dependent RNA helicase</fullName>
        <ecNumber evidence="7">3.6.4.13</ecNumber>
    </recommendedName>
</protein>
<feature type="short sequence motif" description="Q motif" evidence="6">
    <location>
        <begin position="82"/>
        <end position="110"/>
    </location>
</feature>
<evidence type="ECO:0000313" key="12">
    <source>
        <dbReference type="EMBL" id="CAE8599775.1"/>
    </source>
</evidence>
<evidence type="ECO:0000256" key="5">
    <source>
        <dbReference type="ARBA" id="ARBA00022884"/>
    </source>
</evidence>
<keyword evidence="1 7" id="KW-0547">Nucleotide-binding</keyword>
<evidence type="ECO:0000256" key="1">
    <source>
        <dbReference type="ARBA" id="ARBA00022741"/>
    </source>
</evidence>
<dbReference type="CDD" id="cd17941">
    <property type="entry name" value="DEADc_DDX10"/>
    <property type="match status" value="1"/>
</dbReference>
<proteinExistence type="inferred from homology"/>
<feature type="compositionally biased region" description="Low complexity" evidence="8">
    <location>
        <begin position="763"/>
        <end position="784"/>
    </location>
</feature>
<feature type="region of interest" description="Disordered" evidence="8">
    <location>
        <begin position="1"/>
        <end position="78"/>
    </location>
</feature>
<evidence type="ECO:0000259" key="11">
    <source>
        <dbReference type="PROSITE" id="PS51195"/>
    </source>
</evidence>
<feature type="domain" description="Helicase C-terminal" evidence="10">
    <location>
        <begin position="313"/>
        <end position="462"/>
    </location>
</feature>
<dbReference type="Pfam" id="PF13959">
    <property type="entry name" value="CTE_SPB4"/>
    <property type="match status" value="1"/>
</dbReference>
<name>A0A813EK17_POLGL</name>
<dbReference type="InterPro" id="IPR011545">
    <property type="entry name" value="DEAD/DEAH_box_helicase_dom"/>
</dbReference>
<evidence type="ECO:0000256" key="8">
    <source>
        <dbReference type="SAM" id="MobiDB-lite"/>
    </source>
</evidence>
<dbReference type="GO" id="GO:0005524">
    <property type="term" value="F:ATP binding"/>
    <property type="evidence" value="ECO:0007669"/>
    <property type="project" value="UniProtKB-UniRule"/>
</dbReference>
<dbReference type="SUPFAM" id="SSF52540">
    <property type="entry name" value="P-loop containing nucleoside triphosphate hydrolases"/>
    <property type="match status" value="1"/>
</dbReference>
<dbReference type="Proteomes" id="UP000654075">
    <property type="component" value="Unassembled WGS sequence"/>
</dbReference>
<evidence type="ECO:0000256" key="3">
    <source>
        <dbReference type="ARBA" id="ARBA00022806"/>
    </source>
</evidence>
<dbReference type="EC" id="3.6.4.13" evidence="7"/>
<dbReference type="SMART" id="SM01178">
    <property type="entry name" value="DUF4217"/>
    <property type="match status" value="1"/>
</dbReference>
<evidence type="ECO:0000256" key="4">
    <source>
        <dbReference type="ARBA" id="ARBA00022840"/>
    </source>
</evidence>
<dbReference type="PROSITE" id="PS51195">
    <property type="entry name" value="Q_MOTIF"/>
    <property type="match status" value="1"/>
</dbReference>
<keyword evidence="3 7" id="KW-0347">Helicase</keyword>
<dbReference type="InterPro" id="IPR000629">
    <property type="entry name" value="RNA-helicase_DEAD-box_CS"/>
</dbReference>
<dbReference type="GO" id="GO:0016787">
    <property type="term" value="F:hydrolase activity"/>
    <property type="evidence" value="ECO:0007669"/>
    <property type="project" value="UniProtKB-KW"/>
</dbReference>